<protein>
    <submittedName>
        <fullName evidence="1">Uncharacterized protein</fullName>
    </submittedName>
</protein>
<gene>
    <name evidence="1" type="ORF">QRX88_17705</name>
</gene>
<evidence type="ECO:0000313" key="1">
    <source>
        <dbReference type="EMBL" id="MDL4937540.1"/>
    </source>
</evidence>
<evidence type="ECO:0000313" key="2">
    <source>
        <dbReference type="Proteomes" id="UP001241571"/>
    </source>
</evidence>
<comment type="caution">
    <text evidence="1">The sequence shown here is derived from an EMBL/GenBank/DDBJ whole genome shotgun (WGS) entry which is preliminary data.</text>
</comment>
<name>A0ABD4ZXU0_ENTGA</name>
<dbReference type="RefSeq" id="WP_103301259.1">
    <property type="nucleotide sequence ID" value="NZ_CAJSZC010000010.1"/>
</dbReference>
<sequence>MDTKKETKKELRKYLSLVAYCHEEHLAFDHEIGKDPDCLSCENFKKLTAYVKIFEKKWPLIATKRRLKLLKGK</sequence>
<organism evidence="1 2">
    <name type="scientific">Enterococcus gallinarum</name>
    <dbReference type="NCBI Taxonomy" id="1353"/>
    <lineage>
        <taxon>Bacteria</taxon>
        <taxon>Bacillati</taxon>
        <taxon>Bacillota</taxon>
        <taxon>Bacilli</taxon>
        <taxon>Lactobacillales</taxon>
        <taxon>Enterococcaceae</taxon>
        <taxon>Enterococcus</taxon>
    </lineage>
</organism>
<dbReference type="AlphaFoldDB" id="A0ABD4ZXU0"/>
<reference evidence="1 2" key="1">
    <citation type="submission" date="2023-06" db="EMBL/GenBank/DDBJ databases">
        <title>Acute promotion of culturable opportunistic pathogens and persistent increase of antibiotic resistance following antibiotic exposure in mouse gut microbiota.</title>
        <authorList>
            <person name="Li L."/>
            <person name="Wang B."/>
            <person name="Sun Y."/>
            <person name="Wang M."/>
            <person name="Xu H."/>
        </authorList>
    </citation>
    <scope>NUCLEOTIDE SEQUENCE [LARGE SCALE GENOMIC DNA]</scope>
    <source>
        <strain evidence="1 2">CRI2_2</strain>
    </source>
</reference>
<dbReference type="Proteomes" id="UP001241571">
    <property type="component" value="Unassembled WGS sequence"/>
</dbReference>
<dbReference type="EMBL" id="JASUBT010000022">
    <property type="protein sequence ID" value="MDL4937540.1"/>
    <property type="molecule type" value="Genomic_DNA"/>
</dbReference>
<accession>A0ABD4ZXU0</accession>
<proteinExistence type="predicted"/>